<dbReference type="Pfam" id="PF01694">
    <property type="entry name" value="Rhomboid"/>
    <property type="match status" value="1"/>
</dbReference>
<comment type="caution">
    <text evidence="9">The sequence shown here is derived from an EMBL/GenBank/DDBJ whole genome shotgun (WGS) entry which is preliminary data.</text>
</comment>
<proteinExistence type="inferred from homology"/>
<dbReference type="OrthoDB" id="9797190at2"/>
<protein>
    <recommendedName>
        <fullName evidence="8">Peptidase S54 rhomboid domain-containing protein</fullName>
    </recommendedName>
</protein>
<dbReference type="PANTHER" id="PTHR43731:SF14">
    <property type="entry name" value="PRESENILIN-ASSOCIATED RHOMBOID-LIKE PROTEIN, MITOCHONDRIAL"/>
    <property type="match status" value="1"/>
</dbReference>
<accession>J0ZDU1</accession>
<evidence type="ECO:0000256" key="4">
    <source>
        <dbReference type="ARBA" id="ARBA00022801"/>
    </source>
</evidence>
<dbReference type="PATRIC" id="fig|1094556.3.peg.952"/>
<evidence type="ECO:0000256" key="7">
    <source>
        <dbReference type="SAM" id="Phobius"/>
    </source>
</evidence>
<reference evidence="9 10" key="1">
    <citation type="submission" date="2012-03" db="EMBL/GenBank/DDBJ databases">
        <title>The Genome Sequence of Bartonella rattimassiliensis 15908.</title>
        <authorList>
            <consortium name="The Broad Institute Genome Sequencing Platform"/>
            <consortium name="The Broad Institute Genome Sequencing Center for Infectious Disease"/>
            <person name="Feldgarden M."/>
            <person name="Kirby J."/>
            <person name="Kosoy M."/>
            <person name="Birtles R."/>
            <person name="Probert W.S."/>
            <person name="Chiaraviglio L."/>
            <person name="Young S.K."/>
            <person name="Zeng Q."/>
            <person name="Gargeya S."/>
            <person name="Fitzgerald M."/>
            <person name="Haas B."/>
            <person name="Abouelleil A."/>
            <person name="Alvarado L."/>
            <person name="Arachchi H.M."/>
            <person name="Berlin A."/>
            <person name="Chapman S.B."/>
            <person name="Gearin G."/>
            <person name="Goldberg J."/>
            <person name="Griggs A."/>
            <person name="Gujja S."/>
            <person name="Hansen M."/>
            <person name="Heiman D."/>
            <person name="Howarth C."/>
            <person name="Larimer J."/>
            <person name="Lui A."/>
            <person name="MacDonald P.J.P."/>
            <person name="McCowen C."/>
            <person name="Montmayeur A."/>
            <person name="Murphy C."/>
            <person name="Neiman D."/>
            <person name="Pearson M."/>
            <person name="Priest M."/>
            <person name="Roberts A."/>
            <person name="Saif S."/>
            <person name="Shea T."/>
            <person name="Sisk P."/>
            <person name="Stolte C."/>
            <person name="Sykes S."/>
            <person name="Wortman J."/>
            <person name="Nusbaum C."/>
            <person name="Birren B."/>
        </authorList>
    </citation>
    <scope>NUCLEOTIDE SEQUENCE [LARGE SCALE GENOMIC DNA]</scope>
    <source>
        <strain evidence="9 10">15908</strain>
    </source>
</reference>
<dbReference type="GO" id="GO:0004252">
    <property type="term" value="F:serine-type endopeptidase activity"/>
    <property type="evidence" value="ECO:0007669"/>
    <property type="project" value="InterPro"/>
</dbReference>
<keyword evidence="5 7" id="KW-1133">Transmembrane helix</keyword>
<dbReference type="RefSeq" id="WP_007347135.1">
    <property type="nucleotide sequence ID" value="NZ_CALY02000039.1"/>
</dbReference>
<comment type="similarity">
    <text evidence="2">Belongs to the peptidase S54 family.</text>
</comment>
<keyword evidence="4" id="KW-0378">Hydrolase</keyword>
<dbReference type="eggNOG" id="COG0705">
    <property type="taxonomic scope" value="Bacteria"/>
</dbReference>
<feature type="transmembrane region" description="Helical" evidence="7">
    <location>
        <begin position="21"/>
        <end position="47"/>
    </location>
</feature>
<evidence type="ECO:0000256" key="3">
    <source>
        <dbReference type="ARBA" id="ARBA00022692"/>
    </source>
</evidence>
<dbReference type="InterPro" id="IPR035952">
    <property type="entry name" value="Rhomboid-like_sf"/>
</dbReference>
<feature type="transmembrane region" description="Helical" evidence="7">
    <location>
        <begin position="189"/>
        <end position="209"/>
    </location>
</feature>
<comment type="subcellular location">
    <subcellularLocation>
        <location evidence="1">Membrane</location>
        <topology evidence="1">Multi-pass membrane protein</topology>
    </subcellularLocation>
</comment>
<dbReference type="SUPFAM" id="SSF144091">
    <property type="entry name" value="Rhomboid-like"/>
    <property type="match status" value="1"/>
</dbReference>
<dbReference type="GO" id="GO:0016020">
    <property type="term" value="C:membrane"/>
    <property type="evidence" value="ECO:0007669"/>
    <property type="project" value="UniProtKB-SubCell"/>
</dbReference>
<dbReference type="InterPro" id="IPR050925">
    <property type="entry name" value="Rhomboid_protease_S54"/>
</dbReference>
<feature type="transmembrane region" description="Helical" evidence="7">
    <location>
        <begin position="113"/>
        <end position="131"/>
    </location>
</feature>
<name>J0ZDU1_9HYPH</name>
<evidence type="ECO:0000256" key="6">
    <source>
        <dbReference type="ARBA" id="ARBA00023136"/>
    </source>
</evidence>
<dbReference type="EMBL" id="AILY01000017">
    <property type="protein sequence ID" value="EJF86163.1"/>
    <property type="molecule type" value="Genomic_DNA"/>
</dbReference>
<feature type="transmembrane region" description="Helical" evidence="7">
    <location>
        <begin position="87"/>
        <end position="106"/>
    </location>
</feature>
<gene>
    <name evidence="9" type="ORF">MCY_00832</name>
</gene>
<evidence type="ECO:0000256" key="1">
    <source>
        <dbReference type="ARBA" id="ARBA00004141"/>
    </source>
</evidence>
<evidence type="ECO:0000313" key="10">
    <source>
        <dbReference type="Proteomes" id="UP000001077"/>
    </source>
</evidence>
<sequence>MKISDPQHNHIYRLPKQSKEPLLNIPFIIVVLIAFCFCLYCIPYYFFSHQVYVESLKFFSFTPALFKMDPLAFCYTMVSYSFMHSSFKHVALNMVWLLVFGSPLVRHFGILRFLIFWVLTAVVSVLTYFTFHQESTISLVGASGAVFGMMGAIVRYGFPNNYLGVNAQNNFFEGPLLSIKRSLCSKGTLVYMSVWLMIDFIIGISSVFFEENGIFMAWEAHIGGFFAGFLLIGFFDIYGKKTRI</sequence>
<dbReference type="HOGENOM" id="CLU_055068_5_0_5"/>
<dbReference type="Gene3D" id="1.20.1540.10">
    <property type="entry name" value="Rhomboid-like"/>
    <property type="match status" value="1"/>
</dbReference>
<keyword evidence="10" id="KW-1185">Reference proteome</keyword>
<dbReference type="Proteomes" id="UP000001077">
    <property type="component" value="Unassembled WGS sequence"/>
</dbReference>
<evidence type="ECO:0000259" key="8">
    <source>
        <dbReference type="Pfam" id="PF01694"/>
    </source>
</evidence>
<keyword evidence="6 7" id="KW-0472">Membrane</keyword>
<evidence type="ECO:0000313" key="9">
    <source>
        <dbReference type="EMBL" id="EJF86163.1"/>
    </source>
</evidence>
<feature type="transmembrane region" description="Helical" evidence="7">
    <location>
        <begin position="215"/>
        <end position="238"/>
    </location>
</feature>
<organism evidence="9 10">
    <name type="scientific">Bartonella rattimassiliensis 15908</name>
    <dbReference type="NCBI Taxonomy" id="1094556"/>
    <lineage>
        <taxon>Bacteria</taxon>
        <taxon>Pseudomonadati</taxon>
        <taxon>Pseudomonadota</taxon>
        <taxon>Alphaproteobacteria</taxon>
        <taxon>Hyphomicrobiales</taxon>
        <taxon>Bartonellaceae</taxon>
        <taxon>Bartonella</taxon>
    </lineage>
</organism>
<dbReference type="InterPro" id="IPR022764">
    <property type="entry name" value="Peptidase_S54_rhomboid_dom"/>
</dbReference>
<feature type="transmembrane region" description="Helical" evidence="7">
    <location>
        <begin position="137"/>
        <end position="158"/>
    </location>
</feature>
<dbReference type="PANTHER" id="PTHR43731">
    <property type="entry name" value="RHOMBOID PROTEASE"/>
    <property type="match status" value="1"/>
</dbReference>
<evidence type="ECO:0000256" key="5">
    <source>
        <dbReference type="ARBA" id="ARBA00022989"/>
    </source>
</evidence>
<evidence type="ECO:0000256" key="2">
    <source>
        <dbReference type="ARBA" id="ARBA00009045"/>
    </source>
</evidence>
<dbReference type="STRING" id="1094556.MCY_00832"/>
<dbReference type="AlphaFoldDB" id="J0ZDU1"/>
<keyword evidence="3 7" id="KW-0812">Transmembrane</keyword>
<feature type="domain" description="Peptidase S54 rhomboid" evidence="8">
    <location>
        <begin position="75"/>
        <end position="232"/>
    </location>
</feature>